<dbReference type="InterPro" id="IPR036397">
    <property type="entry name" value="RNaseH_sf"/>
</dbReference>
<evidence type="ECO:0008006" key="3">
    <source>
        <dbReference type="Google" id="ProtNLM"/>
    </source>
</evidence>
<reference evidence="1 2" key="1">
    <citation type="journal article" date="2019" name="Sci. Rep.">
        <title>Orb-weaving spider Araneus ventricosus genome elucidates the spidroin gene catalogue.</title>
        <authorList>
            <person name="Kono N."/>
            <person name="Nakamura H."/>
            <person name="Ohtoshi R."/>
            <person name="Moran D.A.P."/>
            <person name="Shinohara A."/>
            <person name="Yoshida Y."/>
            <person name="Fujiwara M."/>
            <person name="Mori M."/>
            <person name="Tomita M."/>
            <person name="Arakawa K."/>
        </authorList>
    </citation>
    <scope>NUCLEOTIDE SEQUENCE [LARGE SCALE GENOMIC DNA]</scope>
</reference>
<protein>
    <recommendedName>
        <fullName evidence="3">Histone-lysine N-methyltransferase SETMAR</fullName>
    </recommendedName>
</protein>
<dbReference type="EMBL" id="BGPR01003301">
    <property type="protein sequence ID" value="GBM86318.1"/>
    <property type="molecule type" value="Genomic_DNA"/>
</dbReference>
<sequence>MYCSTSSRKGLEQFKWNMSDHPAYSTDLAQSDFHFFLELKTWLGGQTFQEKEELQSNFKAHLTSLAATFFEEGVGYLAYRYDKCLNLHGDYVEK</sequence>
<proteinExistence type="predicted"/>
<evidence type="ECO:0000313" key="1">
    <source>
        <dbReference type="EMBL" id="GBM86318.1"/>
    </source>
</evidence>
<name>A0A4Y2JAF3_ARAVE</name>
<organism evidence="1 2">
    <name type="scientific">Araneus ventricosus</name>
    <name type="common">Orbweaver spider</name>
    <name type="synonym">Epeira ventricosa</name>
    <dbReference type="NCBI Taxonomy" id="182803"/>
    <lineage>
        <taxon>Eukaryota</taxon>
        <taxon>Metazoa</taxon>
        <taxon>Ecdysozoa</taxon>
        <taxon>Arthropoda</taxon>
        <taxon>Chelicerata</taxon>
        <taxon>Arachnida</taxon>
        <taxon>Araneae</taxon>
        <taxon>Araneomorphae</taxon>
        <taxon>Entelegynae</taxon>
        <taxon>Araneoidea</taxon>
        <taxon>Araneidae</taxon>
        <taxon>Araneus</taxon>
    </lineage>
</organism>
<dbReference type="PANTHER" id="PTHR46060">
    <property type="entry name" value="MARINER MOS1 TRANSPOSASE-LIKE PROTEIN"/>
    <property type="match status" value="1"/>
</dbReference>
<accession>A0A4Y2JAF3</accession>
<evidence type="ECO:0000313" key="2">
    <source>
        <dbReference type="Proteomes" id="UP000499080"/>
    </source>
</evidence>
<keyword evidence="2" id="KW-1185">Reference proteome</keyword>
<dbReference type="Gene3D" id="3.30.420.10">
    <property type="entry name" value="Ribonuclease H-like superfamily/Ribonuclease H"/>
    <property type="match status" value="1"/>
</dbReference>
<gene>
    <name evidence="1" type="ORF">AVEN_248212_1</name>
</gene>
<dbReference type="AlphaFoldDB" id="A0A4Y2JAF3"/>
<dbReference type="InterPro" id="IPR052709">
    <property type="entry name" value="Transposase-MT_Hybrid"/>
</dbReference>
<dbReference type="PANTHER" id="PTHR46060:SF3">
    <property type="entry name" value="PROTEIN GVQW3"/>
    <property type="match status" value="1"/>
</dbReference>
<dbReference type="GO" id="GO:0003676">
    <property type="term" value="F:nucleic acid binding"/>
    <property type="evidence" value="ECO:0007669"/>
    <property type="project" value="InterPro"/>
</dbReference>
<comment type="caution">
    <text evidence="1">The sequence shown here is derived from an EMBL/GenBank/DDBJ whole genome shotgun (WGS) entry which is preliminary data.</text>
</comment>
<dbReference type="Proteomes" id="UP000499080">
    <property type="component" value="Unassembled WGS sequence"/>
</dbReference>